<keyword evidence="2" id="KW-1185">Reference proteome</keyword>
<gene>
    <name evidence="1" type="ORF">PXEA_LOCUS16410</name>
</gene>
<dbReference type="EMBL" id="CAAALY010059359">
    <property type="protein sequence ID" value="VEL22970.1"/>
    <property type="molecule type" value="Genomic_DNA"/>
</dbReference>
<organism evidence="1 2">
    <name type="scientific">Protopolystoma xenopodis</name>
    <dbReference type="NCBI Taxonomy" id="117903"/>
    <lineage>
        <taxon>Eukaryota</taxon>
        <taxon>Metazoa</taxon>
        <taxon>Spiralia</taxon>
        <taxon>Lophotrochozoa</taxon>
        <taxon>Platyhelminthes</taxon>
        <taxon>Monogenea</taxon>
        <taxon>Polyopisthocotylea</taxon>
        <taxon>Polystomatidea</taxon>
        <taxon>Polystomatidae</taxon>
        <taxon>Protopolystoma</taxon>
    </lineage>
</organism>
<protein>
    <submittedName>
        <fullName evidence="1">Uncharacterized protein</fullName>
    </submittedName>
</protein>
<dbReference type="Gene3D" id="1.20.120.980">
    <property type="entry name" value="Serine carboxypeptidase S28, SKS domain"/>
    <property type="match status" value="1"/>
</dbReference>
<comment type="caution">
    <text evidence="1">The sequence shown here is derived from an EMBL/GenBank/DDBJ whole genome shotgun (WGS) entry which is preliminary data.</text>
</comment>
<dbReference type="OrthoDB" id="2130629at2759"/>
<dbReference type="Proteomes" id="UP000784294">
    <property type="component" value="Unassembled WGS sequence"/>
</dbReference>
<accession>A0A3S5FE44</accession>
<dbReference type="AlphaFoldDB" id="A0A3S5FE44"/>
<proteinExistence type="predicted"/>
<dbReference type="InterPro" id="IPR042269">
    <property type="entry name" value="Ser_carbopepase_S28_SKS"/>
</dbReference>
<evidence type="ECO:0000313" key="2">
    <source>
        <dbReference type="Proteomes" id="UP000784294"/>
    </source>
</evidence>
<reference evidence="1" key="1">
    <citation type="submission" date="2018-11" db="EMBL/GenBank/DDBJ databases">
        <authorList>
            <consortium name="Pathogen Informatics"/>
        </authorList>
    </citation>
    <scope>NUCLEOTIDE SEQUENCE</scope>
</reference>
<sequence>MDEITKRLNLCTELKTDADLNWALKWTRNAFTLLAMMNYPYKTNFLSELPPNPVNVSCNLSIESGPLGIMLS</sequence>
<name>A0A3S5FE44_9PLAT</name>
<evidence type="ECO:0000313" key="1">
    <source>
        <dbReference type="EMBL" id="VEL22970.1"/>
    </source>
</evidence>